<evidence type="ECO:0000256" key="6">
    <source>
        <dbReference type="ARBA" id="ARBA00022679"/>
    </source>
</evidence>
<comment type="subcellular location">
    <subcellularLocation>
        <location evidence="2">Cell membrane</location>
        <topology evidence="2">Multi-pass membrane protein</topology>
    </subcellularLocation>
</comment>
<dbReference type="InterPro" id="IPR005467">
    <property type="entry name" value="His_kinase_dom"/>
</dbReference>
<evidence type="ECO:0000256" key="4">
    <source>
        <dbReference type="ARBA" id="ARBA00022475"/>
    </source>
</evidence>
<evidence type="ECO:0000259" key="13">
    <source>
        <dbReference type="PROSITE" id="PS50109"/>
    </source>
</evidence>
<evidence type="ECO:0000256" key="7">
    <source>
        <dbReference type="ARBA" id="ARBA00022692"/>
    </source>
</evidence>
<evidence type="ECO:0000256" key="10">
    <source>
        <dbReference type="ARBA" id="ARBA00022840"/>
    </source>
</evidence>
<evidence type="ECO:0000256" key="1">
    <source>
        <dbReference type="ARBA" id="ARBA00000085"/>
    </source>
</evidence>
<dbReference type="Gene3D" id="1.10.287.130">
    <property type="match status" value="1"/>
</dbReference>
<dbReference type="Gene3D" id="3.30.565.10">
    <property type="entry name" value="Histidine kinase-like ATPase, C-terminal domain"/>
    <property type="match status" value="1"/>
</dbReference>
<keyword evidence="9" id="KW-0418">Kinase</keyword>
<dbReference type="SUPFAM" id="SSF47384">
    <property type="entry name" value="Homodimeric domain of signal transducing histidine kinase"/>
    <property type="match status" value="1"/>
</dbReference>
<evidence type="ECO:0000256" key="8">
    <source>
        <dbReference type="ARBA" id="ARBA00022741"/>
    </source>
</evidence>
<evidence type="ECO:0000256" key="11">
    <source>
        <dbReference type="ARBA" id="ARBA00022989"/>
    </source>
</evidence>
<keyword evidence="10" id="KW-0067">ATP-binding</keyword>
<dbReference type="InterPro" id="IPR048760">
    <property type="entry name" value="VP0354-like_sensor_dom"/>
</dbReference>
<dbReference type="InterPro" id="IPR036890">
    <property type="entry name" value="HATPase_C_sf"/>
</dbReference>
<evidence type="ECO:0000313" key="15">
    <source>
        <dbReference type="EMBL" id="MBP0047519.1"/>
    </source>
</evidence>
<dbReference type="CDD" id="cd00130">
    <property type="entry name" value="PAS"/>
    <property type="match status" value="1"/>
</dbReference>
<proteinExistence type="predicted"/>
<keyword evidence="8" id="KW-0547">Nucleotide-binding</keyword>
<dbReference type="SUPFAM" id="SSF103190">
    <property type="entry name" value="Sensory domain-like"/>
    <property type="match status" value="1"/>
</dbReference>
<dbReference type="SUPFAM" id="SSF55785">
    <property type="entry name" value="PYP-like sensor domain (PAS domain)"/>
    <property type="match status" value="1"/>
</dbReference>
<keyword evidence="7" id="KW-0812">Transmembrane</keyword>
<dbReference type="InterPro" id="IPR003594">
    <property type="entry name" value="HATPase_dom"/>
</dbReference>
<comment type="catalytic activity">
    <reaction evidence="1">
        <text>ATP + protein L-histidine = ADP + protein N-phospho-L-histidine.</text>
        <dbReference type="EC" id="2.7.13.3"/>
    </reaction>
</comment>
<dbReference type="RefSeq" id="WP_209286133.1">
    <property type="nucleotide sequence ID" value="NZ_JACVEW010000002.1"/>
</dbReference>
<gene>
    <name evidence="15" type="ORF">H9C73_02125</name>
</gene>
<name>A0ABS3Z937_9GAMM</name>
<dbReference type="Pfam" id="PF21623">
    <property type="entry name" value="HK_sensor_dom_bact"/>
    <property type="match status" value="1"/>
</dbReference>
<dbReference type="PRINTS" id="PR00344">
    <property type="entry name" value="BCTRLSENSOR"/>
</dbReference>
<dbReference type="InterPro" id="IPR000014">
    <property type="entry name" value="PAS"/>
</dbReference>
<dbReference type="InterPro" id="IPR004358">
    <property type="entry name" value="Sig_transdc_His_kin-like_C"/>
</dbReference>
<comment type="caution">
    <text evidence="15">The sequence shown here is derived from an EMBL/GenBank/DDBJ whole genome shotgun (WGS) entry which is preliminary data.</text>
</comment>
<keyword evidence="12" id="KW-0902">Two-component regulatory system</keyword>
<evidence type="ECO:0000256" key="3">
    <source>
        <dbReference type="ARBA" id="ARBA00012438"/>
    </source>
</evidence>
<reference evidence="15 16" key="1">
    <citation type="submission" date="2020-09" db="EMBL/GenBank/DDBJ databases">
        <authorList>
            <person name="Tanuku N.R.S."/>
        </authorList>
    </citation>
    <scope>NUCLEOTIDE SEQUENCE [LARGE SCALE GENOMIC DNA]</scope>
    <source>
        <strain evidence="15 16">AK62</strain>
    </source>
</reference>
<dbReference type="PROSITE" id="PS51257">
    <property type="entry name" value="PROKAR_LIPOPROTEIN"/>
    <property type="match status" value="1"/>
</dbReference>
<keyword evidence="11" id="KW-1133">Transmembrane helix</keyword>
<organism evidence="15 16">
    <name type="scientific">Marinobacterium alkalitolerans</name>
    <dbReference type="NCBI Taxonomy" id="1542925"/>
    <lineage>
        <taxon>Bacteria</taxon>
        <taxon>Pseudomonadati</taxon>
        <taxon>Pseudomonadota</taxon>
        <taxon>Gammaproteobacteria</taxon>
        <taxon>Oceanospirillales</taxon>
        <taxon>Oceanospirillaceae</taxon>
        <taxon>Marinobacterium</taxon>
    </lineage>
</organism>
<dbReference type="PROSITE" id="PS50112">
    <property type="entry name" value="PAS"/>
    <property type="match status" value="1"/>
</dbReference>
<dbReference type="InterPro" id="IPR036097">
    <property type="entry name" value="HisK_dim/P_sf"/>
</dbReference>
<dbReference type="PROSITE" id="PS50109">
    <property type="entry name" value="HIS_KIN"/>
    <property type="match status" value="1"/>
</dbReference>
<dbReference type="Proteomes" id="UP000810171">
    <property type="component" value="Unassembled WGS sequence"/>
</dbReference>
<feature type="domain" description="Histidine kinase" evidence="13">
    <location>
        <begin position="474"/>
        <end position="714"/>
    </location>
</feature>
<dbReference type="SMART" id="SM00387">
    <property type="entry name" value="HATPase_c"/>
    <property type="match status" value="1"/>
</dbReference>
<dbReference type="EC" id="2.7.13.3" evidence="3"/>
<dbReference type="SMART" id="SM00091">
    <property type="entry name" value="PAS"/>
    <property type="match status" value="1"/>
</dbReference>
<dbReference type="SUPFAM" id="SSF55874">
    <property type="entry name" value="ATPase domain of HSP90 chaperone/DNA topoisomerase II/histidine kinase"/>
    <property type="match status" value="1"/>
</dbReference>
<dbReference type="Pfam" id="PF13426">
    <property type="entry name" value="PAS_9"/>
    <property type="match status" value="1"/>
</dbReference>
<evidence type="ECO:0000256" key="2">
    <source>
        <dbReference type="ARBA" id="ARBA00004651"/>
    </source>
</evidence>
<dbReference type="InterPro" id="IPR029151">
    <property type="entry name" value="Sensor-like_sf"/>
</dbReference>
<dbReference type="PANTHER" id="PTHR43065:SF10">
    <property type="entry name" value="PEROXIDE STRESS-ACTIVATED HISTIDINE KINASE MAK3"/>
    <property type="match status" value="1"/>
</dbReference>
<dbReference type="Gene3D" id="3.30.450.20">
    <property type="entry name" value="PAS domain"/>
    <property type="match status" value="2"/>
</dbReference>
<keyword evidence="6" id="KW-0808">Transferase</keyword>
<dbReference type="PANTHER" id="PTHR43065">
    <property type="entry name" value="SENSOR HISTIDINE KINASE"/>
    <property type="match status" value="1"/>
</dbReference>
<keyword evidence="11" id="KW-0472">Membrane</keyword>
<dbReference type="Pfam" id="PF02518">
    <property type="entry name" value="HATPase_c"/>
    <property type="match status" value="1"/>
</dbReference>
<dbReference type="NCBIfam" id="TIGR00229">
    <property type="entry name" value="sensory_box"/>
    <property type="match status" value="1"/>
</dbReference>
<dbReference type="InterPro" id="IPR035965">
    <property type="entry name" value="PAS-like_dom_sf"/>
</dbReference>
<protein>
    <recommendedName>
        <fullName evidence="3">histidine kinase</fullName>
        <ecNumber evidence="3">2.7.13.3</ecNumber>
    </recommendedName>
</protein>
<dbReference type="EMBL" id="JACVEW010000002">
    <property type="protein sequence ID" value="MBP0047519.1"/>
    <property type="molecule type" value="Genomic_DNA"/>
</dbReference>
<evidence type="ECO:0000313" key="16">
    <source>
        <dbReference type="Proteomes" id="UP000810171"/>
    </source>
</evidence>
<accession>A0ABS3Z937</accession>
<keyword evidence="4" id="KW-1003">Cell membrane</keyword>
<evidence type="ECO:0000259" key="14">
    <source>
        <dbReference type="PROSITE" id="PS50112"/>
    </source>
</evidence>
<keyword evidence="5" id="KW-0597">Phosphoprotein</keyword>
<evidence type="ECO:0000256" key="5">
    <source>
        <dbReference type="ARBA" id="ARBA00022553"/>
    </source>
</evidence>
<evidence type="ECO:0000256" key="12">
    <source>
        <dbReference type="ARBA" id="ARBA00023012"/>
    </source>
</evidence>
<feature type="domain" description="PAS" evidence="14">
    <location>
        <begin position="328"/>
        <end position="379"/>
    </location>
</feature>
<keyword evidence="16" id="KW-1185">Reference proteome</keyword>
<evidence type="ECO:0000256" key="9">
    <source>
        <dbReference type="ARBA" id="ARBA00022777"/>
    </source>
</evidence>
<sequence length="723" mass="81308">MSRLWALLVFGILTGCMLLLSTHWMVSSEIRQEMLLHAQRQHALVQDTIRRFKSSQESLIGALTQHSAVKNFASAEDDANELLLHTTHAHQSIMQLRVLDTDGHERYRVDRSLTGTVKLVPQEELQSKSHRYYTRSFMTLEKGEIGYSQFDLNMEHGKLEQPFNPTLRIGTPIIREDRVVGYLVINYYMEGWDDYFGSFADTDVFIVDQDDHFLHHPEGEWAWSGYSEPPRTAGQYFKGLNAGDVLQGRDAVSWIDDSTIALPLDLFGQSVLALYRQRTPVDSLVFEKLYQFGGISLVALLLVMVPAGRLIYVGFRQVQEERDKEQEQAYFIQQVFENTFDGLVVLSPQGTIVRANRAVSEVFGYSCEELLRQNINELVALPHRMQRDAGLNGFLAHSRSLAGEDREVEGFHADGSTLPVSIAFTQVSIGRAPHFIGTIRDLSLIRSLEQEARQKESMMTHQAKLAALGEMLVAIAHQWRQPLHGIGLIVQDVVLAHEKDRLTPDYLHEAQDEVMGQLEYLSDTIDEFRRFFGDEGRVQSCNLAGVVAQIQRLFSPQLKAHSLGLAYRLASDAACSKEVELTDLVRLDELTITNRPAEIKQLLLNLIANAREAIEQLERPAASQQVITIEFSASGSHVFISVMDRAGGVDTDLASRMFEPYVTSKRNGTGLGLFIARALAERRLNGELSYTRLKADESQPHSGSCFTLSLPRLLETPFEGGTS</sequence>